<dbReference type="GO" id="GO:0005730">
    <property type="term" value="C:nucleolus"/>
    <property type="evidence" value="ECO:0007669"/>
    <property type="project" value="TreeGrafter"/>
</dbReference>
<accession>A0A3P8ISP9</accession>
<organism evidence="4 5">
    <name type="scientific">Heligmosomoides polygyrus</name>
    <name type="common">Parasitic roundworm</name>
    <dbReference type="NCBI Taxonomy" id="6339"/>
    <lineage>
        <taxon>Eukaryota</taxon>
        <taxon>Metazoa</taxon>
        <taxon>Ecdysozoa</taxon>
        <taxon>Nematoda</taxon>
        <taxon>Chromadorea</taxon>
        <taxon>Rhabditida</taxon>
        <taxon>Rhabditina</taxon>
        <taxon>Rhabditomorpha</taxon>
        <taxon>Strongyloidea</taxon>
        <taxon>Heligmosomidae</taxon>
        <taxon>Heligmosomoides</taxon>
    </lineage>
</organism>
<dbReference type="Proteomes" id="UP000050761">
    <property type="component" value="Unassembled WGS sequence"/>
</dbReference>
<evidence type="ECO:0000313" key="4">
    <source>
        <dbReference type="Proteomes" id="UP000050761"/>
    </source>
</evidence>
<dbReference type="OrthoDB" id="2192561at2759"/>
<gene>
    <name evidence="3" type="ORF">HPBE_LOCUS26524</name>
</gene>
<dbReference type="GO" id="GO:0030515">
    <property type="term" value="F:snoRNA binding"/>
    <property type="evidence" value="ECO:0007669"/>
    <property type="project" value="TreeGrafter"/>
</dbReference>
<dbReference type="Pfam" id="PF05291">
    <property type="entry name" value="Bystin"/>
    <property type="match status" value="1"/>
</dbReference>
<name>A0A183GV05_HELPZ</name>
<feature type="compositionally biased region" description="Basic residues" evidence="2">
    <location>
        <begin position="36"/>
        <end position="45"/>
    </location>
</feature>
<dbReference type="GO" id="GO:0006364">
    <property type="term" value="P:rRNA processing"/>
    <property type="evidence" value="ECO:0007669"/>
    <property type="project" value="TreeGrafter"/>
</dbReference>
<dbReference type="AlphaFoldDB" id="A0A183GV05"/>
<protein>
    <submittedName>
        <fullName evidence="5">Bystin</fullName>
    </submittedName>
</protein>
<dbReference type="PANTHER" id="PTHR12821:SF0">
    <property type="entry name" value="BYSTIN"/>
    <property type="match status" value="1"/>
</dbReference>
<reference evidence="5" key="2">
    <citation type="submission" date="2019-09" db="UniProtKB">
        <authorList>
            <consortium name="WormBaseParasite"/>
        </authorList>
    </citation>
    <scope>IDENTIFICATION</scope>
</reference>
<evidence type="ECO:0000313" key="5">
    <source>
        <dbReference type="WBParaSite" id="HPBE_0002652501-mRNA-1"/>
    </source>
</evidence>
<dbReference type="EMBL" id="UZAH01040171">
    <property type="protein sequence ID" value="VDP58046.1"/>
    <property type="molecule type" value="Genomic_DNA"/>
</dbReference>
<keyword evidence="4" id="KW-1185">Reference proteome</keyword>
<proteinExistence type="inferred from homology"/>
<reference evidence="3 4" key="1">
    <citation type="submission" date="2018-11" db="EMBL/GenBank/DDBJ databases">
        <authorList>
            <consortium name="Pathogen Informatics"/>
        </authorList>
    </citation>
    <scope>NUCLEOTIDE SEQUENCE [LARGE SCALE GENOMIC DNA]</scope>
</reference>
<dbReference type="WBParaSite" id="HPBE_0002652501-mRNA-1">
    <property type="protein sequence ID" value="HPBE_0002652501-mRNA-1"/>
    <property type="gene ID" value="HPBE_0002652501"/>
</dbReference>
<feature type="region of interest" description="Disordered" evidence="2">
    <location>
        <begin position="1"/>
        <end position="45"/>
    </location>
</feature>
<dbReference type="InterPro" id="IPR007955">
    <property type="entry name" value="Bystin"/>
</dbReference>
<evidence type="ECO:0000313" key="3">
    <source>
        <dbReference type="EMBL" id="VDP58046.1"/>
    </source>
</evidence>
<dbReference type="PANTHER" id="PTHR12821">
    <property type="entry name" value="BYSTIN"/>
    <property type="match status" value="1"/>
</dbReference>
<sequence length="385" mass="43492">MGKKKAIQKSTKGDLIPTPGPLEEQIEGASITKARSGSRVKRKRKQEIAEEYIPNPFQYIPNSLSGKIILEARKQLNEIGEDDEVAEKDSTKRVRHVSLGAKSDEEADVENLSDNDYDDNVIELDPKDEAELARFMTTKEGTTKTLYDIIQAKINAKLVDAEVALSTVDPNEFNVRDLDPEIVEMYREVGKVLSKYRSGKIPKAFKVIPKMVNWEQILYLTDPDGWSAAAVYQATRLFSSNLNPRIFYNLVLLPRLRDDIDEFKKLNFHLYQALCKAMFKPAAFFKGIILPLCESGTCTLREATVFSSVLARVSIPMFHAAAAMLKIAEMEYNGANSVFLRTLIDKKFALPYKAIDAIVSHFLRFVVTLVFFSSWRGRGPGLLRR</sequence>
<dbReference type="GO" id="GO:0005737">
    <property type="term" value="C:cytoplasm"/>
    <property type="evidence" value="ECO:0007669"/>
    <property type="project" value="TreeGrafter"/>
</dbReference>
<evidence type="ECO:0000256" key="1">
    <source>
        <dbReference type="ARBA" id="ARBA00007114"/>
    </source>
</evidence>
<dbReference type="GO" id="GO:0030688">
    <property type="term" value="C:preribosome, small subunit precursor"/>
    <property type="evidence" value="ECO:0007669"/>
    <property type="project" value="TreeGrafter"/>
</dbReference>
<accession>A0A183GV05</accession>
<evidence type="ECO:0000256" key="2">
    <source>
        <dbReference type="SAM" id="MobiDB-lite"/>
    </source>
</evidence>
<comment type="similarity">
    <text evidence="1">Belongs to the bystin family.</text>
</comment>